<name>A0A8S9KVK4_BRACR</name>
<comment type="caution">
    <text evidence="3">The sequence shown here is derived from an EMBL/GenBank/DDBJ whole genome shotgun (WGS) entry which is preliminary data.</text>
</comment>
<organism evidence="3 4">
    <name type="scientific">Brassica cretica</name>
    <name type="common">Mustard</name>
    <dbReference type="NCBI Taxonomy" id="69181"/>
    <lineage>
        <taxon>Eukaryota</taxon>
        <taxon>Viridiplantae</taxon>
        <taxon>Streptophyta</taxon>
        <taxon>Embryophyta</taxon>
        <taxon>Tracheophyta</taxon>
        <taxon>Spermatophyta</taxon>
        <taxon>Magnoliopsida</taxon>
        <taxon>eudicotyledons</taxon>
        <taxon>Gunneridae</taxon>
        <taxon>Pentapetalae</taxon>
        <taxon>rosids</taxon>
        <taxon>malvids</taxon>
        <taxon>Brassicales</taxon>
        <taxon>Brassicaceae</taxon>
        <taxon>Brassiceae</taxon>
        <taxon>Brassica</taxon>
    </lineage>
</organism>
<dbReference type="AlphaFoldDB" id="A0A8S9KVK4"/>
<sequence>MDCRPTVYHPGGIFEELPPLPYEALRDPQAEGQSWKNVFGTCSSHKTVKDLLRQNGGHGRLHLVINACMSPTATTEGAQDPPALKASIGGEDVEDSAN</sequence>
<proteinExistence type="predicted"/>
<protein>
    <submittedName>
        <fullName evidence="3">Uncharacterized protein</fullName>
    </submittedName>
</protein>
<gene>
    <name evidence="3" type="ORF">F2Q68_00011460</name>
    <name evidence="2" type="ORF">F2Q70_00018262</name>
</gene>
<feature type="region of interest" description="Disordered" evidence="1">
    <location>
        <begin position="72"/>
        <end position="98"/>
    </location>
</feature>
<dbReference type="EMBL" id="QGKY02001250">
    <property type="protein sequence ID" value="KAF2560710.1"/>
    <property type="molecule type" value="Genomic_DNA"/>
</dbReference>
<evidence type="ECO:0000313" key="3">
    <source>
        <dbReference type="EMBL" id="KAF2597268.1"/>
    </source>
</evidence>
<reference evidence="3" key="1">
    <citation type="submission" date="2019-12" db="EMBL/GenBank/DDBJ databases">
        <title>Genome sequencing and annotation of Brassica cretica.</title>
        <authorList>
            <person name="Studholme D.J."/>
            <person name="Sarris P.F."/>
        </authorList>
    </citation>
    <scope>NUCLEOTIDE SEQUENCE</scope>
    <source>
        <strain evidence="3">PFS-001/15</strain>
        <strain evidence="2">PFS-102/07</strain>
        <tissue evidence="3">Leaf</tissue>
    </source>
</reference>
<accession>A0A8S9KVK4</accession>
<dbReference type="Proteomes" id="UP000712281">
    <property type="component" value="Unassembled WGS sequence"/>
</dbReference>
<evidence type="ECO:0000313" key="2">
    <source>
        <dbReference type="EMBL" id="KAF2560710.1"/>
    </source>
</evidence>
<evidence type="ECO:0000313" key="4">
    <source>
        <dbReference type="Proteomes" id="UP000712281"/>
    </source>
</evidence>
<dbReference type="EMBL" id="QGKW02000717">
    <property type="protein sequence ID" value="KAF2597268.1"/>
    <property type="molecule type" value="Genomic_DNA"/>
</dbReference>
<evidence type="ECO:0000256" key="1">
    <source>
        <dbReference type="SAM" id="MobiDB-lite"/>
    </source>
</evidence>